<accession>A0ABT4UMS0</accession>
<reference evidence="1 2" key="1">
    <citation type="submission" date="2022-12" db="EMBL/GenBank/DDBJ databases">
        <title>Chitinophagaceae gen. sp. nov., a new member of the family Chitinophagaceae, isolated from soil in a chemical factory.</title>
        <authorList>
            <person name="Ke Z."/>
        </authorList>
    </citation>
    <scope>NUCLEOTIDE SEQUENCE [LARGE SCALE GENOMIC DNA]</scope>
    <source>
        <strain evidence="1 2">LY-5</strain>
    </source>
</reference>
<dbReference type="PROSITE" id="PS51257">
    <property type="entry name" value="PROKAR_LIPOPROTEIN"/>
    <property type="match status" value="1"/>
</dbReference>
<proteinExistence type="predicted"/>
<protein>
    <recommendedName>
        <fullName evidence="3">DUF4252 domain-containing protein</fullName>
    </recommendedName>
</protein>
<evidence type="ECO:0000313" key="2">
    <source>
        <dbReference type="Proteomes" id="UP001210231"/>
    </source>
</evidence>
<dbReference type="Proteomes" id="UP001210231">
    <property type="component" value="Unassembled WGS sequence"/>
</dbReference>
<dbReference type="EMBL" id="JAQGEF010000023">
    <property type="protein sequence ID" value="MDA3616128.1"/>
    <property type="molecule type" value="Genomic_DNA"/>
</dbReference>
<dbReference type="RefSeq" id="WP_407032458.1">
    <property type="nucleotide sequence ID" value="NZ_JAQGEF010000023.1"/>
</dbReference>
<name>A0ABT4UMS0_9BACT</name>
<evidence type="ECO:0008006" key="3">
    <source>
        <dbReference type="Google" id="ProtNLM"/>
    </source>
</evidence>
<evidence type="ECO:0000313" key="1">
    <source>
        <dbReference type="EMBL" id="MDA3616128.1"/>
    </source>
</evidence>
<keyword evidence="2" id="KW-1185">Reference proteome</keyword>
<organism evidence="1 2">
    <name type="scientific">Polluticaenibacter yanchengensis</name>
    <dbReference type="NCBI Taxonomy" id="3014562"/>
    <lineage>
        <taxon>Bacteria</taxon>
        <taxon>Pseudomonadati</taxon>
        <taxon>Bacteroidota</taxon>
        <taxon>Chitinophagia</taxon>
        <taxon>Chitinophagales</taxon>
        <taxon>Chitinophagaceae</taxon>
        <taxon>Polluticaenibacter</taxon>
    </lineage>
</organism>
<sequence length="199" mass="22147">MNRILLIVALIGTLSACEVPGKDPDKISMTDENGNEVSIDKEFVNNRAAIMKELEEKADKLKSLTPISLEEAKALLPTTLGGIAITDEDLDSGNGIVKASSEYKSGTKEIELEIYDCTGEQGRKVFLSQLKTMANFATENENSYTKTIDLNGKKAIEEMDKIENEMKLRYFEKDRFLVMLEAKGITAEELRQIAGEIKF</sequence>
<comment type="caution">
    <text evidence="1">The sequence shown here is derived from an EMBL/GenBank/DDBJ whole genome shotgun (WGS) entry which is preliminary data.</text>
</comment>
<gene>
    <name evidence="1" type="ORF">O3P16_15030</name>
</gene>